<dbReference type="EMBL" id="LS991949">
    <property type="protein sequence ID" value="SYV89654.1"/>
    <property type="molecule type" value="Genomic_DNA"/>
</dbReference>
<evidence type="ECO:0000256" key="2">
    <source>
        <dbReference type="SAM" id="Phobius"/>
    </source>
</evidence>
<dbReference type="AlphaFoldDB" id="A0A3B0P8P0"/>
<name>A0A3B0P8P0_9BACT</name>
<dbReference type="NCBIfam" id="TIGR01494">
    <property type="entry name" value="ATPase_P-type"/>
    <property type="match status" value="1"/>
</dbReference>
<dbReference type="InterPro" id="IPR001757">
    <property type="entry name" value="P_typ_ATPase"/>
</dbReference>
<feature type="transmembrane region" description="Helical" evidence="2">
    <location>
        <begin position="163"/>
        <end position="185"/>
    </location>
</feature>
<dbReference type="PANTHER" id="PTHR24093">
    <property type="entry name" value="CATION TRANSPORTING ATPASE"/>
    <property type="match status" value="1"/>
</dbReference>
<dbReference type="KEGG" id="mala:NCTC10135_00145"/>
<dbReference type="InterPro" id="IPR036412">
    <property type="entry name" value="HAD-like_sf"/>
</dbReference>
<dbReference type="STRING" id="1188234.MALK_2620"/>
<sequence>MIDPPRQEAKEAIEICQRAGIKPIMITGDNINTAVAIARSLNIYKTNDLAITGDELQKFSDEELIANVEKYSVYARVAPNDKLRIVNALQKKEKIVAMTGDGVNDAPALKTADIGCAMGKTGTEAAKQAANMVLADDNFSTIVSAVKNGRSIYQKIKNVIQNLLITSIAEIILVLFGLLIFGLIFKNWEQLRGKDIYILSATQLLW</sequence>
<dbReference type="Proteomes" id="UP000259864">
    <property type="component" value="Chromosome 1"/>
</dbReference>
<proteinExistence type="predicted"/>
<protein>
    <submittedName>
        <fullName evidence="3">Calcium-transporting ATPase</fullName>
        <ecNumber evidence="3">3.6.3.8</ecNumber>
    </submittedName>
</protein>
<accession>A0A3B0P8P0</accession>
<organism evidence="3 4">
    <name type="scientific">Metamycoplasma alkalescens</name>
    <dbReference type="NCBI Taxonomy" id="45363"/>
    <lineage>
        <taxon>Bacteria</taxon>
        <taxon>Bacillati</taxon>
        <taxon>Mycoplasmatota</taxon>
        <taxon>Mycoplasmoidales</taxon>
        <taxon>Metamycoplasmataceae</taxon>
        <taxon>Metamycoplasma</taxon>
    </lineage>
</organism>
<dbReference type="Pfam" id="PF00702">
    <property type="entry name" value="Hydrolase"/>
    <property type="match status" value="1"/>
</dbReference>
<evidence type="ECO:0000256" key="1">
    <source>
        <dbReference type="ARBA" id="ARBA00022842"/>
    </source>
</evidence>
<dbReference type="GO" id="GO:0005524">
    <property type="term" value="F:ATP binding"/>
    <property type="evidence" value="ECO:0007669"/>
    <property type="project" value="InterPro"/>
</dbReference>
<dbReference type="Gene3D" id="3.40.50.1000">
    <property type="entry name" value="HAD superfamily/HAD-like"/>
    <property type="match status" value="1"/>
</dbReference>
<dbReference type="InterPro" id="IPR023214">
    <property type="entry name" value="HAD_sf"/>
</dbReference>
<dbReference type="SUPFAM" id="SSF56784">
    <property type="entry name" value="HAD-like"/>
    <property type="match status" value="1"/>
</dbReference>
<keyword evidence="2" id="KW-0812">Transmembrane</keyword>
<dbReference type="PRINTS" id="PR00119">
    <property type="entry name" value="CATATPASE"/>
</dbReference>
<keyword evidence="2" id="KW-0472">Membrane</keyword>
<dbReference type="GO" id="GO:0005388">
    <property type="term" value="F:P-type calcium transporter activity"/>
    <property type="evidence" value="ECO:0007669"/>
    <property type="project" value="TreeGrafter"/>
</dbReference>
<evidence type="ECO:0000313" key="4">
    <source>
        <dbReference type="Proteomes" id="UP000259864"/>
    </source>
</evidence>
<keyword evidence="2" id="KW-1133">Transmembrane helix</keyword>
<dbReference type="Gene3D" id="1.20.1110.10">
    <property type="entry name" value="Calcium-transporting ATPase, transmembrane domain"/>
    <property type="match status" value="1"/>
</dbReference>
<dbReference type="FunFam" id="3.40.50.1000:FF:000193">
    <property type="entry name" value="Plasma membrane calcium-transporting ATPase 2"/>
    <property type="match status" value="1"/>
</dbReference>
<evidence type="ECO:0000313" key="3">
    <source>
        <dbReference type="EMBL" id="SYV89654.1"/>
    </source>
</evidence>
<keyword evidence="3" id="KW-0378">Hydrolase</keyword>
<dbReference type="PANTHER" id="PTHR24093:SF506">
    <property type="entry name" value="CATION-TRANSPORTING ATPASE PMA1"/>
    <property type="match status" value="1"/>
</dbReference>
<dbReference type="PRINTS" id="PR00120">
    <property type="entry name" value="HATPASE"/>
</dbReference>
<dbReference type="GO" id="GO:0005886">
    <property type="term" value="C:plasma membrane"/>
    <property type="evidence" value="ECO:0007669"/>
    <property type="project" value="TreeGrafter"/>
</dbReference>
<dbReference type="GO" id="GO:0016887">
    <property type="term" value="F:ATP hydrolysis activity"/>
    <property type="evidence" value="ECO:0007669"/>
    <property type="project" value="InterPro"/>
</dbReference>
<gene>
    <name evidence="3" type="primary">yloB_1</name>
    <name evidence="3" type="ORF">NCTC10135_00145</name>
</gene>
<keyword evidence="1" id="KW-0460">Magnesium</keyword>
<dbReference type="EC" id="3.6.3.8" evidence="3"/>
<reference evidence="4" key="1">
    <citation type="submission" date="2018-06" db="EMBL/GenBank/DDBJ databases">
        <authorList>
            <consortium name="Pathogen Informatics"/>
        </authorList>
    </citation>
    <scope>NUCLEOTIDE SEQUENCE [LARGE SCALE GENOMIC DNA]</scope>
    <source>
        <strain evidence="4">NCTC10135</strain>
    </source>
</reference>
<feature type="non-terminal residue" evidence="3">
    <location>
        <position position="206"/>
    </location>
</feature>